<accession>A0A803R195</accession>
<dbReference type="Proteomes" id="UP000596661">
    <property type="component" value="Chromosome 3"/>
</dbReference>
<organism evidence="2 3">
    <name type="scientific">Cannabis sativa</name>
    <name type="common">Hemp</name>
    <name type="synonym">Marijuana</name>
    <dbReference type="NCBI Taxonomy" id="3483"/>
    <lineage>
        <taxon>Eukaryota</taxon>
        <taxon>Viridiplantae</taxon>
        <taxon>Streptophyta</taxon>
        <taxon>Embryophyta</taxon>
        <taxon>Tracheophyta</taxon>
        <taxon>Spermatophyta</taxon>
        <taxon>Magnoliopsida</taxon>
        <taxon>eudicotyledons</taxon>
        <taxon>Gunneridae</taxon>
        <taxon>Pentapetalae</taxon>
        <taxon>rosids</taxon>
        <taxon>fabids</taxon>
        <taxon>Rosales</taxon>
        <taxon>Cannabaceae</taxon>
        <taxon>Cannabis</taxon>
    </lineage>
</organism>
<dbReference type="AlphaFoldDB" id="A0A803R195"/>
<sequence>MTLLPFRYSIVAVVLVVVMVVQCLLESNFYELSCVCEEYYSFFERNISCKSKTYKELMMVISSGVCYEFAYERALYHC</sequence>
<proteinExistence type="predicted"/>
<evidence type="ECO:0000313" key="2">
    <source>
        <dbReference type="EnsemblPlants" id="cds.novel_model_3883_5bd9a17a"/>
    </source>
</evidence>
<reference evidence="2" key="1">
    <citation type="submission" date="2018-11" db="EMBL/GenBank/DDBJ databases">
        <authorList>
            <person name="Grassa J C."/>
        </authorList>
    </citation>
    <scope>NUCLEOTIDE SEQUENCE [LARGE SCALE GENOMIC DNA]</scope>
</reference>
<keyword evidence="1" id="KW-0472">Membrane</keyword>
<dbReference type="EnsemblPlants" id="novel_model_3883_5bd9a17a">
    <property type="protein sequence ID" value="cds.novel_model_3883_5bd9a17a"/>
    <property type="gene ID" value="novel_gene_2083_5bd9a17a"/>
</dbReference>
<dbReference type="Gramene" id="novel_model_3883_5bd9a17a">
    <property type="protein sequence ID" value="cds.novel_model_3883_5bd9a17a"/>
    <property type="gene ID" value="novel_gene_2083_5bd9a17a"/>
</dbReference>
<keyword evidence="1" id="KW-1133">Transmembrane helix</keyword>
<protein>
    <submittedName>
        <fullName evidence="2">Uncharacterized protein</fullName>
    </submittedName>
</protein>
<evidence type="ECO:0000313" key="3">
    <source>
        <dbReference type="Proteomes" id="UP000596661"/>
    </source>
</evidence>
<dbReference type="EMBL" id="UZAU01000346">
    <property type="status" value="NOT_ANNOTATED_CDS"/>
    <property type="molecule type" value="Genomic_DNA"/>
</dbReference>
<reference evidence="2" key="2">
    <citation type="submission" date="2021-03" db="UniProtKB">
        <authorList>
            <consortium name="EnsemblPlants"/>
        </authorList>
    </citation>
    <scope>IDENTIFICATION</scope>
</reference>
<keyword evidence="1" id="KW-0812">Transmembrane</keyword>
<name>A0A803R195_CANSA</name>
<keyword evidence="3" id="KW-1185">Reference proteome</keyword>
<evidence type="ECO:0000256" key="1">
    <source>
        <dbReference type="SAM" id="Phobius"/>
    </source>
</evidence>
<feature type="transmembrane region" description="Helical" evidence="1">
    <location>
        <begin position="6"/>
        <end position="25"/>
    </location>
</feature>